<proteinExistence type="predicted"/>
<sequence>MFFKGELLKDSKGILIDNGPNSQSAKRLEFRSSKDVTKLSATIKSYLKEAIALEESGAKVDFKKQPEAIPEELTKLFKKNAKLKKAYAALTPGRQRSFILHISSAKQSATRESRAEKCIPKILAGKGFNER</sequence>
<keyword evidence="2" id="KW-1185">Reference proteome</keyword>
<dbReference type="Proteomes" id="UP000192907">
    <property type="component" value="Unassembled WGS sequence"/>
</dbReference>
<dbReference type="Pfam" id="PF13376">
    <property type="entry name" value="OmdA"/>
    <property type="match status" value="1"/>
</dbReference>
<accession>A0A1Y6CQ44</accession>
<protein>
    <submittedName>
        <fullName evidence="1">Bacteriocin-protection, YdeI or OmpD-Associated</fullName>
    </submittedName>
</protein>
<reference evidence="2" key="1">
    <citation type="submission" date="2017-04" db="EMBL/GenBank/DDBJ databases">
        <authorList>
            <person name="Varghese N."/>
            <person name="Submissions S."/>
        </authorList>
    </citation>
    <scope>NUCLEOTIDE SEQUENCE [LARGE SCALE GENOMIC DNA]</scope>
    <source>
        <strain evidence="2">RKEM611</strain>
    </source>
</reference>
<evidence type="ECO:0000313" key="1">
    <source>
        <dbReference type="EMBL" id="SMF82773.1"/>
    </source>
</evidence>
<evidence type="ECO:0000313" key="2">
    <source>
        <dbReference type="Proteomes" id="UP000192907"/>
    </source>
</evidence>
<dbReference type="STRING" id="1513793.SAMN06296036_14310"/>
<dbReference type="AlphaFoldDB" id="A0A1Y6CQ44"/>
<dbReference type="EMBL" id="FWZT01000043">
    <property type="protein sequence ID" value="SMF82773.1"/>
    <property type="molecule type" value="Genomic_DNA"/>
</dbReference>
<organism evidence="1 2">
    <name type="scientific">Pseudobacteriovorax antillogorgiicola</name>
    <dbReference type="NCBI Taxonomy" id="1513793"/>
    <lineage>
        <taxon>Bacteria</taxon>
        <taxon>Pseudomonadati</taxon>
        <taxon>Bdellovibrionota</taxon>
        <taxon>Oligoflexia</taxon>
        <taxon>Oligoflexales</taxon>
        <taxon>Pseudobacteriovoracaceae</taxon>
        <taxon>Pseudobacteriovorax</taxon>
    </lineage>
</organism>
<name>A0A1Y6CQ44_9BACT</name>
<dbReference type="RefSeq" id="WP_159455747.1">
    <property type="nucleotide sequence ID" value="NZ_FWZT01000043.1"/>
</dbReference>
<gene>
    <name evidence="1" type="ORF">SAMN06296036_14310</name>
</gene>